<keyword evidence="6" id="KW-0325">Glycoprotein</keyword>
<dbReference type="OMA" id="RHIFGLM"/>
<dbReference type="HOGENOM" id="CLU_001265_5_0_1"/>
<feature type="compositionally biased region" description="Low complexity" evidence="7">
    <location>
        <begin position="22"/>
        <end position="38"/>
    </location>
</feature>
<dbReference type="PhylomeDB" id="B4IGM9"/>
<feature type="transmembrane region" description="Helical" evidence="8">
    <location>
        <begin position="79"/>
        <end position="106"/>
    </location>
</feature>
<dbReference type="PANTHER" id="PTHR11662:SF399">
    <property type="entry name" value="FI19708P1-RELATED"/>
    <property type="match status" value="1"/>
</dbReference>
<dbReference type="FunFam" id="1.20.1250.20:FF:000067">
    <property type="entry name" value="sialin isoform X2"/>
    <property type="match status" value="1"/>
</dbReference>
<dbReference type="InterPro" id="IPR050382">
    <property type="entry name" value="MFS_Na/Anion_cotransporter"/>
</dbReference>
<dbReference type="AlphaFoldDB" id="B4IGM9"/>
<evidence type="ECO:0000256" key="5">
    <source>
        <dbReference type="ARBA" id="ARBA00023136"/>
    </source>
</evidence>
<evidence type="ECO:0000256" key="7">
    <source>
        <dbReference type="SAM" id="MobiDB-lite"/>
    </source>
</evidence>
<proteinExistence type="predicted"/>
<dbReference type="GO" id="GO:0006820">
    <property type="term" value="P:monoatomic anion transport"/>
    <property type="evidence" value="ECO:0007669"/>
    <property type="project" value="TreeGrafter"/>
</dbReference>
<feature type="transmembrane region" description="Helical" evidence="8">
    <location>
        <begin position="241"/>
        <end position="263"/>
    </location>
</feature>
<evidence type="ECO:0000256" key="1">
    <source>
        <dbReference type="ARBA" id="ARBA00004651"/>
    </source>
</evidence>
<keyword evidence="5 8" id="KW-0472">Membrane</keyword>
<evidence type="ECO:0000313" key="11">
    <source>
        <dbReference type="Proteomes" id="UP000001292"/>
    </source>
</evidence>
<evidence type="ECO:0000313" key="10">
    <source>
        <dbReference type="EMBL" id="EDW48979.1"/>
    </source>
</evidence>
<feature type="transmembrane region" description="Helical" evidence="8">
    <location>
        <begin position="406"/>
        <end position="425"/>
    </location>
</feature>
<accession>B4IGM9</accession>
<dbReference type="GO" id="GO:0005886">
    <property type="term" value="C:plasma membrane"/>
    <property type="evidence" value="ECO:0007669"/>
    <property type="project" value="UniProtKB-SubCell"/>
</dbReference>
<dbReference type="PROSITE" id="PS50850">
    <property type="entry name" value="MFS"/>
    <property type="match status" value="1"/>
</dbReference>
<feature type="transmembrane region" description="Helical" evidence="8">
    <location>
        <begin position="461"/>
        <end position="487"/>
    </location>
</feature>
<evidence type="ECO:0000256" key="3">
    <source>
        <dbReference type="ARBA" id="ARBA00022692"/>
    </source>
</evidence>
<evidence type="ECO:0000256" key="8">
    <source>
        <dbReference type="SAM" id="Phobius"/>
    </source>
</evidence>
<keyword evidence="4 8" id="KW-1133">Transmembrane helix</keyword>
<protein>
    <submittedName>
        <fullName evidence="10">GM11603</fullName>
    </submittedName>
</protein>
<feature type="transmembrane region" description="Helical" evidence="8">
    <location>
        <begin position="181"/>
        <end position="200"/>
    </location>
</feature>
<keyword evidence="3 8" id="KW-0812">Transmembrane</keyword>
<feature type="transmembrane region" description="Helical" evidence="8">
    <location>
        <begin position="372"/>
        <end position="394"/>
    </location>
</feature>
<dbReference type="STRING" id="7238.B4IGM9"/>
<evidence type="ECO:0000259" key="9">
    <source>
        <dbReference type="PROSITE" id="PS50850"/>
    </source>
</evidence>
<evidence type="ECO:0000256" key="4">
    <source>
        <dbReference type="ARBA" id="ARBA00022989"/>
    </source>
</evidence>
<feature type="region of interest" description="Disordered" evidence="7">
    <location>
        <begin position="22"/>
        <end position="70"/>
    </location>
</feature>
<keyword evidence="11" id="KW-1185">Reference proteome</keyword>
<comment type="subcellular location">
    <subcellularLocation>
        <location evidence="1">Cell membrane</location>
        <topology evidence="1">Multi-pass membrane protein</topology>
    </subcellularLocation>
</comment>
<dbReference type="InterPro" id="IPR036259">
    <property type="entry name" value="MFS_trans_sf"/>
</dbReference>
<name>B4IGM9_DROSE</name>
<feature type="transmembrane region" description="Helical" evidence="8">
    <location>
        <begin position="431"/>
        <end position="449"/>
    </location>
</feature>
<evidence type="ECO:0000256" key="6">
    <source>
        <dbReference type="ARBA" id="ARBA00023180"/>
    </source>
</evidence>
<dbReference type="GO" id="GO:0006817">
    <property type="term" value="P:phosphate ion transport"/>
    <property type="evidence" value="ECO:0007669"/>
    <property type="project" value="EnsemblMetazoa"/>
</dbReference>
<dbReference type="Gene3D" id="1.20.1250.20">
    <property type="entry name" value="MFS general substrate transporter like domains"/>
    <property type="match status" value="2"/>
</dbReference>
<feature type="transmembrane region" description="Helical" evidence="8">
    <location>
        <begin position="499"/>
        <end position="518"/>
    </location>
</feature>
<dbReference type="InterPro" id="IPR020846">
    <property type="entry name" value="MFS_dom"/>
</dbReference>
<dbReference type="GO" id="GO:0008285">
    <property type="term" value="P:negative regulation of cell population proliferation"/>
    <property type="evidence" value="ECO:0007669"/>
    <property type="project" value="EnsemblMetazoa"/>
</dbReference>
<keyword evidence="2" id="KW-1003">Cell membrane</keyword>
<dbReference type="EMBL" id="CH480836">
    <property type="protein sequence ID" value="EDW48979.1"/>
    <property type="molecule type" value="Genomic_DNA"/>
</dbReference>
<feature type="domain" description="Major facilitator superfamily (MFS) profile" evidence="9">
    <location>
        <begin position="101"/>
        <end position="523"/>
    </location>
</feature>
<gene>
    <name evidence="10" type="primary">Dsec\GM11603</name>
    <name evidence="10" type="ORF">Dsec_GM11603</name>
</gene>
<sequence>MPPHKWTDESRDASCYYEDAAASRLRRPSSSSNSSASADRSDDEADDEREAFCSGERPLIRSSGAAEENHGCGPKTRHIFGFMGFLGFAVVYAMRVNLSVAIVAMVNQTAIPHSNSSVIDTDTCPLPAPHHNGSDPNPQKEGEFVWDEATQGLVLGSFFYGYVLTQVPGGRMAELYGGKKIYGYGVLITAIFTLINPLAAHWDLPLLVLVRILEGMGEGVTYPAMHAMLAHWIPPLERNKFAAIVYAGSNIGTVISMPLAGWLCSLDFLGGWPSAFYIFGLLGILWFIAWMYLVYDKPSDHPRISESEREYIERSLQAPIPWSSLLTSVPLWAILLTQCGQGWAFYTQLTELPTYMSNILHFDIQSNALLNAVPYLTSWFVGIACSALADWMLARRYISLLSSYKLWNTVASVVPSLGLIGIIYVGCDWVWVTFMLAGVGSFGGAVYAGNQMNHIALSPRYAGTMYGITNSAANICGFLAPYVIGLIINHRETLTQWHLVFWLAAGLNIAGNFIYLIFASAEEQSWSKTPPTRNSRSQRA</sequence>
<dbReference type="PANTHER" id="PTHR11662">
    <property type="entry name" value="SOLUTE CARRIER FAMILY 17"/>
    <property type="match status" value="1"/>
</dbReference>
<dbReference type="Proteomes" id="UP000001292">
    <property type="component" value="Unassembled WGS sequence"/>
</dbReference>
<feature type="transmembrane region" description="Helical" evidence="8">
    <location>
        <begin position="275"/>
        <end position="295"/>
    </location>
</feature>
<dbReference type="SUPFAM" id="SSF103473">
    <property type="entry name" value="MFS general substrate transporter"/>
    <property type="match status" value="1"/>
</dbReference>
<reference evidence="10 11" key="1">
    <citation type="journal article" date="2007" name="Nature">
        <title>Evolution of genes and genomes on the Drosophila phylogeny.</title>
        <authorList>
            <consortium name="Drosophila 12 Genomes Consortium"/>
            <person name="Clark A.G."/>
            <person name="Eisen M.B."/>
            <person name="Smith D.R."/>
            <person name="Bergman C.M."/>
            <person name="Oliver B."/>
            <person name="Markow T.A."/>
            <person name="Kaufman T.C."/>
            <person name="Kellis M."/>
            <person name="Gelbart W."/>
            <person name="Iyer V.N."/>
            <person name="Pollard D.A."/>
            <person name="Sackton T.B."/>
            <person name="Larracuente A.M."/>
            <person name="Singh N.D."/>
            <person name="Abad J.P."/>
            <person name="Abt D.N."/>
            <person name="Adryan B."/>
            <person name="Aguade M."/>
            <person name="Akashi H."/>
            <person name="Anderson W.W."/>
            <person name="Aquadro C.F."/>
            <person name="Ardell D.H."/>
            <person name="Arguello R."/>
            <person name="Artieri C.G."/>
            <person name="Barbash D.A."/>
            <person name="Barker D."/>
            <person name="Barsanti P."/>
            <person name="Batterham P."/>
            <person name="Batzoglou S."/>
            <person name="Begun D."/>
            <person name="Bhutkar A."/>
            <person name="Blanco E."/>
            <person name="Bosak S.A."/>
            <person name="Bradley R.K."/>
            <person name="Brand A.D."/>
            <person name="Brent M.R."/>
            <person name="Brooks A.N."/>
            <person name="Brown R.H."/>
            <person name="Butlin R.K."/>
            <person name="Caggese C."/>
            <person name="Calvi B.R."/>
            <person name="Bernardo de Carvalho A."/>
            <person name="Caspi A."/>
            <person name="Castrezana S."/>
            <person name="Celniker S.E."/>
            <person name="Chang J.L."/>
            <person name="Chapple C."/>
            <person name="Chatterji S."/>
            <person name="Chinwalla A."/>
            <person name="Civetta A."/>
            <person name="Clifton S.W."/>
            <person name="Comeron J.M."/>
            <person name="Costello J.C."/>
            <person name="Coyne J.A."/>
            <person name="Daub J."/>
            <person name="David R.G."/>
            <person name="Delcher A.L."/>
            <person name="Delehaunty K."/>
            <person name="Do C.B."/>
            <person name="Ebling H."/>
            <person name="Edwards K."/>
            <person name="Eickbush T."/>
            <person name="Evans J.D."/>
            <person name="Filipski A."/>
            <person name="Findeiss S."/>
            <person name="Freyhult E."/>
            <person name="Fulton L."/>
            <person name="Fulton R."/>
            <person name="Garcia A.C."/>
            <person name="Gardiner A."/>
            <person name="Garfield D.A."/>
            <person name="Garvin B.E."/>
            <person name="Gibson G."/>
            <person name="Gilbert D."/>
            <person name="Gnerre S."/>
            <person name="Godfrey J."/>
            <person name="Good R."/>
            <person name="Gotea V."/>
            <person name="Gravely B."/>
            <person name="Greenberg A.J."/>
            <person name="Griffiths-Jones S."/>
            <person name="Gross S."/>
            <person name="Guigo R."/>
            <person name="Gustafson E.A."/>
            <person name="Haerty W."/>
            <person name="Hahn M.W."/>
            <person name="Halligan D.L."/>
            <person name="Halpern A.L."/>
            <person name="Halter G.M."/>
            <person name="Han M.V."/>
            <person name="Heger A."/>
            <person name="Hillier L."/>
            <person name="Hinrichs A.S."/>
            <person name="Holmes I."/>
            <person name="Hoskins R.A."/>
            <person name="Hubisz M.J."/>
            <person name="Hultmark D."/>
            <person name="Huntley M.A."/>
            <person name="Jaffe D.B."/>
            <person name="Jagadeeshan S."/>
            <person name="Jeck W.R."/>
            <person name="Johnson J."/>
            <person name="Jones C.D."/>
            <person name="Jordan W.C."/>
            <person name="Karpen G.H."/>
            <person name="Kataoka E."/>
            <person name="Keightley P.D."/>
            <person name="Kheradpour P."/>
            <person name="Kirkness E.F."/>
            <person name="Koerich L.B."/>
            <person name="Kristiansen K."/>
            <person name="Kudrna D."/>
            <person name="Kulathinal R.J."/>
            <person name="Kumar S."/>
            <person name="Kwok R."/>
            <person name="Lander E."/>
            <person name="Langley C.H."/>
            <person name="Lapoint R."/>
            <person name="Lazzaro B.P."/>
            <person name="Lee S.J."/>
            <person name="Levesque L."/>
            <person name="Li R."/>
            <person name="Lin C.F."/>
            <person name="Lin M.F."/>
            <person name="Lindblad-Toh K."/>
            <person name="Llopart A."/>
            <person name="Long M."/>
            <person name="Low L."/>
            <person name="Lozovsky E."/>
            <person name="Lu J."/>
            <person name="Luo M."/>
            <person name="Machado C.A."/>
            <person name="Makalowski W."/>
            <person name="Marzo M."/>
            <person name="Matsuda M."/>
            <person name="Matzkin L."/>
            <person name="McAllister B."/>
            <person name="McBride C.S."/>
            <person name="McKernan B."/>
            <person name="McKernan K."/>
            <person name="Mendez-Lago M."/>
            <person name="Minx P."/>
            <person name="Mollenhauer M.U."/>
            <person name="Montooth K."/>
            <person name="Mount S.M."/>
            <person name="Mu X."/>
            <person name="Myers E."/>
            <person name="Negre B."/>
            <person name="Newfeld S."/>
            <person name="Nielsen R."/>
            <person name="Noor M.A."/>
            <person name="O'Grady P."/>
            <person name="Pachter L."/>
            <person name="Papaceit M."/>
            <person name="Parisi M.J."/>
            <person name="Parisi M."/>
            <person name="Parts L."/>
            <person name="Pedersen J.S."/>
            <person name="Pesole G."/>
            <person name="Phillippy A.M."/>
            <person name="Ponting C.P."/>
            <person name="Pop M."/>
            <person name="Porcelli D."/>
            <person name="Powell J.R."/>
            <person name="Prohaska S."/>
            <person name="Pruitt K."/>
            <person name="Puig M."/>
            <person name="Quesneville H."/>
            <person name="Ram K.R."/>
            <person name="Rand D."/>
            <person name="Rasmussen M.D."/>
            <person name="Reed L.K."/>
            <person name="Reenan R."/>
            <person name="Reily A."/>
            <person name="Remington K.A."/>
            <person name="Rieger T.T."/>
            <person name="Ritchie M.G."/>
            <person name="Robin C."/>
            <person name="Rogers Y.H."/>
            <person name="Rohde C."/>
            <person name="Rozas J."/>
            <person name="Rubenfield M.J."/>
            <person name="Ruiz A."/>
            <person name="Russo S."/>
            <person name="Salzberg S.L."/>
            <person name="Sanchez-Gracia A."/>
            <person name="Saranga D.J."/>
            <person name="Sato H."/>
            <person name="Schaeffer S.W."/>
            <person name="Schatz M.C."/>
            <person name="Schlenke T."/>
            <person name="Schwartz R."/>
            <person name="Segarra C."/>
            <person name="Singh R.S."/>
            <person name="Sirot L."/>
            <person name="Sirota M."/>
            <person name="Sisneros N.B."/>
            <person name="Smith C.D."/>
            <person name="Smith T.F."/>
            <person name="Spieth J."/>
            <person name="Stage D.E."/>
            <person name="Stark A."/>
            <person name="Stephan W."/>
            <person name="Strausberg R.L."/>
            <person name="Strempel S."/>
            <person name="Sturgill D."/>
            <person name="Sutton G."/>
            <person name="Sutton G.G."/>
            <person name="Tao W."/>
            <person name="Teichmann S."/>
            <person name="Tobari Y.N."/>
            <person name="Tomimura Y."/>
            <person name="Tsolas J.M."/>
            <person name="Valente V.L."/>
            <person name="Venter E."/>
            <person name="Venter J.C."/>
            <person name="Vicario S."/>
            <person name="Vieira F.G."/>
            <person name="Vilella A.J."/>
            <person name="Villasante A."/>
            <person name="Walenz B."/>
            <person name="Wang J."/>
            <person name="Wasserman M."/>
            <person name="Watts T."/>
            <person name="Wilson D."/>
            <person name="Wilson R.K."/>
            <person name="Wing R.A."/>
            <person name="Wolfner M.F."/>
            <person name="Wong A."/>
            <person name="Wong G.K."/>
            <person name="Wu C.I."/>
            <person name="Wu G."/>
            <person name="Yamamoto D."/>
            <person name="Yang H.P."/>
            <person name="Yang S.P."/>
            <person name="Yorke J.A."/>
            <person name="Yoshida K."/>
            <person name="Zdobnov E."/>
            <person name="Zhang P."/>
            <person name="Zhang Y."/>
            <person name="Zimin A.V."/>
            <person name="Baldwin J."/>
            <person name="Abdouelleil A."/>
            <person name="Abdulkadir J."/>
            <person name="Abebe A."/>
            <person name="Abera B."/>
            <person name="Abreu J."/>
            <person name="Acer S.C."/>
            <person name="Aftuck L."/>
            <person name="Alexander A."/>
            <person name="An P."/>
            <person name="Anderson E."/>
            <person name="Anderson S."/>
            <person name="Arachi H."/>
            <person name="Azer M."/>
            <person name="Bachantsang P."/>
            <person name="Barry A."/>
            <person name="Bayul T."/>
            <person name="Berlin A."/>
            <person name="Bessette D."/>
            <person name="Bloom T."/>
            <person name="Blye J."/>
            <person name="Boguslavskiy L."/>
            <person name="Bonnet C."/>
            <person name="Boukhgalter B."/>
            <person name="Bourzgui I."/>
            <person name="Brown A."/>
            <person name="Cahill P."/>
            <person name="Channer S."/>
            <person name="Cheshatsang Y."/>
            <person name="Chuda L."/>
            <person name="Citroen M."/>
            <person name="Collymore A."/>
            <person name="Cooke P."/>
            <person name="Costello M."/>
            <person name="D'Aco K."/>
            <person name="Daza R."/>
            <person name="De Haan G."/>
            <person name="DeGray S."/>
            <person name="DeMaso C."/>
            <person name="Dhargay N."/>
            <person name="Dooley K."/>
            <person name="Dooley E."/>
            <person name="Doricent M."/>
            <person name="Dorje P."/>
            <person name="Dorjee K."/>
            <person name="Dupes A."/>
            <person name="Elong R."/>
            <person name="Falk J."/>
            <person name="Farina A."/>
            <person name="Faro S."/>
            <person name="Ferguson D."/>
            <person name="Fisher S."/>
            <person name="Foley C.D."/>
            <person name="Franke A."/>
            <person name="Friedrich D."/>
            <person name="Gadbois L."/>
            <person name="Gearin G."/>
            <person name="Gearin C.R."/>
            <person name="Giannoukos G."/>
            <person name="Goode T."/>
            <person name="Graham J."/>
            <person name="Grandbois E."/>
            <person name="Grewal S."/>
            <person name="Gyaltsen K."/>
            <person name="Hafez N."/>
            <person name="Hagos B."/>
            <person name="Hall J."/>
            <person name="Henson C."/>
            <person name="Hollinger A."/>
            <person name="Honan T."/>
            <person name="Huard M.D."/>
            <person name="Hughes L."/>
            <person name="Hurhula B."/>
            <person name="Husby M.E."/>
            <person name="Kamat A."/>
            <person name="Kanga B."/>
            <person name="Kashin S."/>
            <person name="Khazanovich D."/>
            <person name="Kisner P."/>
            <person name="Lance K."/>
            <person name="Lara M."/>
            <person name="Lee W."/>
            <person name="Lennon N."/>
            <person name="Letendre F."/>
            <person name="LeVine R."/>
            <person name="Lipovsky A."/>
            <person name="Liu X."/>
            <person name="Liu J."/>
            <person name="Liu S."/>
            <person name="Lokyitsang T."/>
            <person name="Lokyitsang Y."/>
            <person name="Lubonja R."/>
            <person name="Lui A."/>
            <person name="MacDonald P."/>
            <person name="Magnisalis V."/>
            <person name="Maru K."/>
            <person name="Matthews C."/>
            <person name="McCusker W."/>
            <person name="McDonough S."/>
            <person name="Mehta T."/>
            <person name="Meldrim J."/>
            <person name="Meneus L."/>
            <person name="Mihai O."/>
            <person name="Mihalev A."/>
            <person name="Mihova T."/>
            <person name="Mittelman R."/>
            <person name="Mlenga V."/>
            <person name="Montmayeur A."/>
            <person name="Mulrain L."/>
            <person name="Navidi A."/>
            <person name="Naylor J."/>
            <person name="Negash T."/>
            <person name="Nguyen T."/>
            <person name="Nguyen N."/>
            <person name="Nicol R."/>
            <person name="Norbu C."/>
            <person name="Norbu N."/>
            <person name="Novod N."/>
            <person name="O'Neill B."/>
            <person name="Osman S."/>
            <person name="Markiewicz E."/>
            <person name="Oyono O.L."/>
            <person name="Patti C."/>
            <person name="Phunkhang P."/>
            <person name="Pierre F."/>
            <person name="Priest M."/>
            <person name="Raghuraman S."/>
            <person name="Rege F."/>
            <person name="Reyes R."/>
            <person name="Rise C."/>
            <person name="Rogov P."/>
            <person name="Ross K."/>
            <person name="Ryan E."/>
            <person name="Settipalli S."/>
            <person name="Shea T."/>
            <person name="Sherpa N."/>
            <person name="Shi L."/>
            <person name="Shih D."/>
            <person name="Sparrow T."/>
            <person name="Spaulding J."/>
            <person name="Stalker J."/>
            <person name="Stange-Thomann N."/>
            <person name="Stavropoulos S."/>
            <person name="Stone C."/>
            <person name="Strader C."/>
            <person name="Tesfaye S."/>
            <person name="Thomson T."/>
            <person name="Thoulutsang Y."/>
            <person name="Thoulutsang D."/>
            <person name="Topham K."/>
            <person name="Topping I."/>
            <person name="Tsamla T."/>
            <person name="Vassiliev H."/>
            <person name="Vo A."/>
            <person name="Wangchuk T."/>
            <person name="Wangdi T."/>
            <person name="Weiand M."/>
            <person name="Wilkinson J."/>
            <person name="Wilson A."/>
            <person name="Yadav S."/>
            <person name="Young G."/>
            <person name="Yu Q."/>
            <person name="Zembek L."/>
            <person name="Zhong D."/>
            <person name="Zimmer A."/>
            <person name="Zwirko Z."/>
            <person name="Jaffe D.B."/>
            <person name="Alvarez P."/>
            <person name="Brockman W."/>
            <person name="Butler J."/>
            <person name="Chin C."/>
            <person name="Gnerre S."/>
            <person name="Grabherr M."/>
            <person name="Kleber M."/>
            <person name="Mauceli E."/>
            <person name="MacCallum I."/>
        </authorList>
    </citation>
    <scope>NUCLEOTIDE SEQUENCE [LARGE SCALE GENOMIC DNA]</scope>
    <source>
        <strain evidence="11">Rob3c / Tucson 14021-0248.25</strain>
    </source>
</reference>
<dbReference type="CDD" id="cd17318">
    <property type="entry name" value="MFS_SLC17"/>
    <property type="match status" value="1"/>
</dbReference>
<dbReference type="InterPro" id="IPR011701">
    <property type="entry name" value="MFS"/>
</dbReference>
<organism evidence="11">
    <name type="scientific">Drosophila sechellia</name>
    <name type="common">Fruit fly</name>
    <dbReference type="NCBI Taxonomy" id="7238"/>
    <lineage>
        <taxon>Eukaryota</taxon>
        <taxon>Metazoa</taxon>
        <taxon>Ecdysozoa</taxon>
        <taxon>Arthropoda</taxon>
        <taxon>Hexapoda</taxon>
        <taxon>Insecta</taxon>
        <taxon>Pterygota</taxon>
        <taxon>Neoptera</taxon>
        <taxon>Endopterygota</taxon>
        <taxon>Diptera</taxon>
        <taxon>Brachycera</taxon>
        <taxon>Muscomorpha</taxon>
        <taxon>Ephydroidea</taxon>
        <taxon>Drosophilidae</taxon>
        <taxon>Drosophila</taxon>
        <taxon>Sophophora</taxon>
    </lineage>
</organism>
<dbReference type="FunFam" id="1.20.1250.20:FF:000445">
    <property type="entry name" value="putative inorganic phosphate cotransporter"/>
    <property type="match status" value="1"/>
</dbReference>
<evidence type="ECO:0000256" key="2">
    <source>
        <dbReference type="ARBA" id="ARBA00022475"/>
    </source>
</evidence>
<dbReference type="GO" id="GO:0022857">
    <property type="term" value="F:transmembrane transporter activity"/>
    <property type="evidence" value="ECO:0007669"/>
    <property type="project" value="InterPro"/>
</dbReference>
<dbReference type="Pfam" id="PF07690">
    <property type="entry name" value="MFS_1"/>
    <property type="match status" value="1"/>
</dbReference>